<dbReference type="AlphaFoldDB" id="A0A417Z5B5"/>
<dbReference type="PANTHER" id="PTHR40037:SF1">
    <property type="entry name" value="PHOSPHOESTERASE SAOUHSC_00951-RELATED"/>
    <property type="match status" value="1"/>
</dbReference>
<name>A0A417Z5B5_9MICO</name>
<dbReference type="PANTHER" id="PTHR40037">
    <property type="entry name" value="PHOSPHOESTERASE YJCG-RELATED"/>
    <property type="match status" value="1"/>
</dbReference>
<gene>
    <name evidence="1" type="ORF">D1832_07855</name>
</gene>
<dbReference type="InterPro" id="IPR050580">
    <property type="entry name" value="2H_phosphoesterase_YjcG-like"/>
</dbReference>
<dbReference type="Pfam" id="PF13563">
    <property type="entry name" value="2_5_RNA_ligase2"/>
    <property type="match status" value="1"/>
</dbReference>
<dbReference type="GO" id="GO:0016874">
    <property type="term" value="F:ligase activity"/>
    <property type="evidence" value="ECO:0007669"/>
    <property type="project" value="UniProtKB-KW"/>
</dbReference>
<dbReference type="SUPFAM" id="SSF55144">
    <property type="entry name" value="LigT-like"/>
    <property type="match status" value="1"/>
</dbReference>
<dbReference type="RefSeq" id="WP_118913369.1">
    <property type="nucleotide sequence ID" value="NZ_CBCRVH010000005.1"/>
</dbReference>
<proteinExistence type="predicted"/>
<dbReference type="EMBL" id="QWLM01000007">
    <property type="protein sequence ID" value="RHW45903.1"/>
    <property type="molecule type" value="Genomic_DNA"/>
</dbReference>
<reference evidence="1 2" key="1">
    <citation type="submission" date="2018-08" db="EMBL/GenBank/DDBJ databases">
        <title>Whole genome sequence analysis of Dermacoccus abyssi bacteria isolated from Deep Mariana trench Micromonospora spp reveals genes involved in the environmental adaptation and production of secondary metabolites.</title>
        <authorList>
            <person name="Abdel-Mageed W.M."/>
            <person name="Lehri B."/>
            <person name="Nouioui I."/>
            <person name="Goodfellow I."/>
            <person name="Jaspars M."/>
            <person name="Karlyshev A."/>
        </authorList>
    </citation>
    <scope>NUCLEOTIDE SEQUENCE [LARGE SCALE GENOMIC DNA]</scope>
    <source>
        <strain evidence="1 2">MT1.1</strain>
    </source>
</reference>
<dbReference type="InterPro" id="IPR009097">
    <property type="entry name" value="Cyclic_Pdiesterase"/>
</dbReference>
<protein>
    <submittedName>
        <fullName evidence="1">2'-5' RNA ligase family protein</fullName>
    </submittedName>
</protein>
<sequence length="173" mass="19198">MKTVGVSIAVPEPYFSALQQMRRDVGDPQADAVPPHVTLMPPTDLGEQGETTLEALSAHLRDVAARTEPFEMILRGTGTFRPVSPVVFVQLAQGVSSCELLEAAVRSGPVERPLEFRYHPHVTIAHHLDEDALDRAFEKNKHFEASFLVDAFHLYLQDEDGAWAPVERFPLEG</sequence>
<dbReference type="Gene3D" id="3.90.1140.10">
    <property type="entry name" value="Cyclic phosphodiesterase"/>
    <property type="match status" value="1"/>
</dbReference>
<organism evidence="1 2">
    <name type="scientific">Dermacoccus abyssi</name>
    <dbReference type="NCBI Taxonomy" id="322596"/>
    <lineage>
        <taxon>Bacteria</taxon>
        <taxon>Bacillati</taxon>
        <taxon>Actinomycetota</taxon>
        <taxon>Actinomycetes</taxon>
        <taxon>Micrococcales</taxon>
        <taxon>Dermacoccaceae</taxon>
        <taxon>Dermacoccus</taxon>
    </lineage>
</organism>
<dbReference type="Proteomes" id="UP000285376">
    <property type="component" value="Unassembled WGS sequence"/>
</dbReference>
<keyword evidence="1" id="KW-0436">Ligase</keyword>
<evidence type="ECO:0000313" key="2">
    <source>
        <dbReference type="Proteomes" id="UP000285376"/>
    </source>
</evidence>
<evidence type="ECO:0000313" key="1">
    <source>
        <dbReference type="EMBL" id="RHW45903.1"/>
    </source>
</evidence>
<comment type="caution">
    <text evidence="1">The sequence shown here is derived from an EMBL/GenBank/DDBJ whole genome shotgun (WGS) entry which is preliminary data.</text>
</comment>
<accession>A0A417Z5B5</accession>